<evidence type="ECO:0000313" key="2">
    <source>
        <dbReference type="Proteomes" id="UP000708298"/>
    </source>
</evidence>
<gene>
    <name evidence="1" type="primary">thiS</name>
    <name evidence="1" type="ORF">ASILVAE211_18725</name>
</gene>
<dbReference type="CDD" id="cd00565">
    <property type="entry name" value="Ubl_ThiS"/>
    <property type="match status" value="1"/>
</dbReference>
<dbReference type="SUPFAM" id="SSF54285">
    <property type="entry name" value="MoaD/ThiS"/>
    <property type="match status" value="1"/>
</dbReference>
<evidence type="ECO:0000313" key="1">
    <source>
        <dbReference type="EMBL" id="MCB8877238.1"/>
    </source>
</evidence>
<dbReference type="RefSeq" id="WP_227322892.1">
    <property type="nucleotide sequence ID" value="NZ_JAESVB010000011.1"/>
</dbReference>
<dbReference type="EMBL" id="JAESVB010000011">
    <property type="protein sequence ID" value="MCB8877238.1"/>
    <property type="molecule type" value="Genomic_DNA"/>
</dbReference>
<dbReference type="NCBIfam" id="TIGR01683">
    <property type="entry name" value="thiS"/>
    <property type="match status" value="1"/>
</dbReference>
<dbReference type="AlphaFoldDB" id="A0A963YW47"/>
<dbReference type="InterPro" id="IPR003749">
    <property type="entry name" value="ThiS/MoaD-like"/>
</dbReference>
<reference evidence="1" key="1">
    <citation type="journal article" date="2021" name="Microorganisms">
        <title>Acidisoma silvae sp. nov. and Acidisomacellulosilytica sp. nov., Two Acidophilic Bacteria Isolated from Decaying Wood, Hydrolyzing Cellulose and Producing Poly-3-hydroxybutyrate.</title>
        <authorList>
            <person name="Mieszkin S."/>
            <person name="Pouder E."/>
            <person name="Uroz S."/>
            <person name="Simon-Colin C."/>
            <person name="Alain K."/>
        </authorList>
    </citation>
    <scope>NUCLEOTIDE SEQUENCE</scope>
    <source>
        <strain evidence="1">HW T2.11</strain>
    </source>
</reference>
<dbReference type="Proteomes" id="UP000708298">
    <property type="component" value="Unassembled WGS sequence"/>
</dbReference>
<reference evidence="1" key="2">
    <citation type="submission" date="2021-01" db="EMBL/GenBank/DDBJ databases">
        <authorList>
            <person name="Mieszkin S."/>
            <person name="Pouder E."/>
            <person name="Alain K."/>
        </authorList>
    </citation>
    <scope>NUCLEOTIDE SEQUENCE</scope>
    <source>
        <strain evidence="1">HW T2.11</strain>
    </source>
</reference>
<accession>A0A963YW47</accession>
<sequence length="65" mass="6920">MKILVNNEEKSVLSGNLAEALTELGYDGALIATAVNGDFTPRGMRAQLMLREGDSLELLAPMRGG</sequence>
<comment type="caution">
    <text evidence="1">The sequence shown here is derived from an EMBL/GenBank/DDBJ whole genome shotgun (WGS) entry which is preliminary data.</text>
</comment>
<name>A0A963YW47_9PROT</name>
<dbReference type="InterPro" id="IPR012675">
    <property type="entry name" value="Beta-grasp_dom_sf"/>
</dbReference>
<dbReference type="InterPro" id="IPR016155">
    <property type="entry name" value="Mopterin_synth/thiamin_S_b"/>
</dbReference>
<organism evidence="1 2">
    <name type="scientific">Acidisoma silvae</name>
    <dbReference type="NCBI Taxonomy" id="2802396"/>
    <lineage>
        <taxon>Bacteria</taxon>
        <taxon>Pseudomonadati</taxon>
        <taxon>Pseudomonadota</taxon>
        <taxon>Alphaproteobacteria</taxon>
        <taxon>Acetobacterales</taxon>
        <taxon>Acidocellaceae</taxon>
        <taxon>Acidisoma</taxon>
    </lineage>
</organism>
<protein>
    <submittedName>
        <fullName evidence="1">Sulfur carrier protein ThiS</fullName>
    </submittedName>
</protein>
<dbReference type="InterPro" id="IPR010035">
    <property type="entry name" value="Thi_S"/>
</dbReference>
<dbReference type="Gene3D" id="3.10.20.30">
    <property type="match status" value="1"/>
</dbReference>
<proteinExistence type="predicted"/>
<dbReference type="Pfam" id="PF02597">
    <property type="entry name" value="ThiS"/>
    <property type="match status" value="1"/>
</dbReference>
<keyword evidence="2" id="KW-1185">Reference proteome</keyword>